<comment type="cofactor">
    <cofactor evidence="1">
        <name>Zn(2+)</name>
        <dbReference type="ChEBI" id="CHEBI:29105"/>
    </cofactor>
</comment>
<evidence type="ECO:0000256" key="7">
    <source>
        <dbReference type="ARBA" id="ARBA00022801"/>
    </source>
</evidence>
<dbReference type="Gene3D" id="2.60.40.1730">
    <property type="entry name" value="tricorn interacting facor f3 domain"/>
    <property type="match status" value="1"/>
</dbReference>
<dbReference type="Pfam" id="PF17900">
    <property type="entry name" value="Peptidase_M1_N"/>
    <property type="match status" value="1"/>
</dbReference>
<evidence type="ECO:0000256" key="3">
    <source>
        <dbReference type="ARBA" id="ARBA00010136"/>
    </source>
</evidence>
<evidence type="ECO:0000256" key="6">
    <source>
        <dbReference type="ARBA" id="ARBA00022723"/>
    </source>
</evidence>
<dbReference type="GO" id="GO:0008270">
    <property type="term" value="F:zinc ion binding"/>
    <property type="evidence" value="ECO:0007669"/>
    <property type="project" value="TreeGrafter"/>
</dbReference>
<evidence type="ECO:0000256" key="12">
    <source>
        <dbReference type="ARBA" id="ARBA00023180"/>
    </source>
</evidence>
<keyword evidence="6" id="KW-0479">Metal-binding</keyword>
<evidence type="ECO:0000256" key="1">
    <source>
        <dbReference type="ARBA" id="ARBA00001947"/>
    </source>
</evidence>
<dbReference type="InterPro" id="IPR045357">
    <property type="entry name" value="Aminopeptidase_N-like_N"/>
</dbReference>
<evidence type="ECO:0000259" key="14">
    <source>
        <dbReference type="Pfam" id="PF17900"/>
    </source>
</evidence>
<comment type="similarity">
    <text evidence="3">Belongs to the peptidase M1 family.</text>
</comment>
<keyword evidence="7" id="KW-0378">Hydrolase</keyword>
<evidence type="ECO:0000256" key="2">
    <source>
        <dbReference type="ARBA" id="ARBA00004606"/>
    </source>
</evidence>
<dbReference type="SUPFAM" id="SSF63737">
    <property type="entry name" value="Leukotriene A4 hydrolase N-terminal domain"/>
    <property type="match status" value="1"/>
</dbReference>
<dbReference type="OrthoDB" id="8947504at2759"/>
<evidence type="ECO:0000313" key="15">
    <source>
        <dbReference type="EMBL" id="TNN27018.1"/>
    </source>
</evidence>
<organism evidence="15 16">
    <name type="scientific">Liparis tanakae</name>
    <name type="common">Tanaka's snailfish</name>
    <dbReference type="NCBI Taxonomy" id="230148"/>
    <lineage>
        <taxon>Eukaryota</taxon>
        <taxon>Metazoa</taxon>
        <taxon>Chordata</taxon>
        <taxon>Craniata</taxon>
        <taxon>Vertebrata</taxon>
        <taxon>Euteleostomi</taxon>
        <taxon>Actinopterygii</taxon>
        <taxon>Neopterygii</taxon>
        <taxon>Teleostei</taxon>
        <taxon>Neoteleostei</taxon>
        <taxon>Acanthomorphata</taxon>
        <taxon>Eupercaria</taxon>
        <taxon>Perciformes</taxon>
        <taxon>Cottioidei</taxon>
        <taxon>Cottales</taxon>
        <taxon>Liparidae</taxon>
        <taxon>Liparis</taxon>
    </lineage>
</organism>
<dbReference type="InterPro" id="IPR027268">
    <property type="entry name" value="Peptidase_M4/M1_CTD_sf"/>
</dbReference>
<proteinExistence type="inferred from homology"/>
<dbReference type="PANTHER" id="PTHR11533:SF259">
    <property type="entry name" value="AMINOPEPTIDASE"/>
    <property type="match status" value="1"/>
</dbReference>
<name>A0A4Z2EE35_9TELE</name>
<dbReference type="InterPro" id="IPR001930">
    <property type="entry name" value="Peptidase_M1"/>
</dbReference>
<keyword evidence="9" id="KW-0735">Signal-anchor</keyword>
<feature type="domain" description="Aminopeptidase N-like N-terminal" evidence="14">
    <location>
        <begin position="97"/>
        <end position="303"/>
    </location>
</feature>
<keyword evidence="15" id="KW-0031">Aminopeptidase</keyword>
<comment type="subcellular location">
    <subcellularLocation>
        <location evidence="2">Membrane</location>
        <topology evidence="2">Single-pass type II membrane protein</topology>
    </subcellularLocation>
</comment>
<dbReference type="EMBL" id="SRLO01009047">
    <property type="protein sequence ID" value="TNN27018.1"/>
    <property type="molecule type" value="Genomic_DNA"/>
</dbReference>
<dbReference type="GO" id="GO:0070006">
    <property type="term" value="F:metalloaminopeptidase activity"/>
    <property type="evidence" value="ECO:0007669"/>
    <property type="project" value="TreeGrafter"/>
</dbReference>
<dbReference type="PRINTS" id="PR00756">
    <property type="entry name" value="ALADIPTASE"/>
</dbReference>
<keyword evidence="8" id="KW-0862">Zinc</keyword>
<sequence length="368" mass="40695">MGREATWPASAPTSSDFFSPLDRSEAAAAMPKESGFSKAFAGAFVFLTVSVVVGIVTMVIFYKTQIGPLHPTPRPTPPSVTTSLPPVTRLPEHLLPQRYRVVLQPHLYTRIVEVVNVTSPNQTMLFTGNSSVTFLCVRSTSVVYLHSEGLELSGAAVTDQDSGERVGVSWMKKREDKGRFLEVQLGAPLAAGGNYSLFLAFRGTMTEDLYGLYVSRYSEGTPAYEGDTDTERFLAATQMEPTDARRVFPCFDEPALKAVFDVTIVHRRDTIALGNADMKDSYMVDDDWKVTHFHPTPKMSTYLFAFTVSEFTKSASSPPGRVDIKTYGRSDAIDAGHAHYAAAVTGKILKFYEDYFQIDYEQRTLGKI</sequence>
<evidence type="ECO:0000256" key="10">
    <source>
        <dbReference type="ARBA" id="ARBA00022989"/>
    </source>
</evidence>
<dbReference type="GO" id="GO:0043171">
    <property type="term" value="P:peptide catabolic process"/>
    <property type="evidence" value="ECO:0007669"/>
    <property type="project" value="TreeGrafter"/>
</dbReference>
<evidence type="ECO:0000256" key="9">
    <source>
        <dbReference type="ARBA" id="ARBA00022968"/>
    </source>
</evidence>
<reference evidence="15 16" key="1">
    <citation type="submission" date="2019-03" db="EMBL/GenBank/DDBJ databases">
        <title>First draft genome of Liparis tanakae, snailfish: a comprehensive survey of snailfish specific genes.</title>
        <authorList>
            <person name="Kim W."/>
            <person name="Song I."/>
            <person name="Jeong J.-H."/>
            <person name="Kim D."/>
            <person name="Kim S."/>
            <person name="Ryu S."/>
            <person name="Song J.Y."/>
            <person name="Lee S.K."/>
        </authorList>
    </citation>
    <scope>NUCLEOTIDE SEQUENCE [LARGE SCALE GENOMIC DNA]</scope>
    <source>
        <tissue evidence="15">Muscle</tissue>
    </source>
</reference>
<evidence type="ECO:0000313" key="16">
    <source>
        <dbReference type="Proteomes" id="UP000314294"/>
    </source>
</evidence>
<keyword evidence="11 13" id="KW-0472">Membrane</keyword>
<evidence type="ECO:0000256" key="13">
    <source>
        <dbReference type="SAM" id="Phobius"/>
    </source>
</evidence>
<dbReference type="InterPro" id="IPR050344">
    <property type="entry name" value="Peptidase_M1_aminopeptidases"/>
</dbReference>
<feature type="transmembrane region" description="Helical" evidence="13">
    <location>
        <begin position="39"/>
        <end position="62"/>
    </location>
</feature>
<accession>A0A4Z2EE35</accession>
<keyword evidence="5 13" id="KW-0812">Transmembrane</keyword>
<keyword evidence="12" id="KW-0325">Glycoprotein</keyword>
<dbReference type="GO" id="GO:0005886">
    <property type="term" value="C:plasma membrane"/>
    <property type="evidence" value="ECO:0007669"/>
    <property type="project" value="TreeGrafter"/>
</dbReference>
<dbReference type="AlphaFoldDB" id="A0A4Z2EE35"/>
<dbReference type="FunFam" id="2.60.40.1730:FF:000012">
    <property type="entry name" value="Aminopeptidase N"/>
    <property type="match status" value="1"/>
</dbReference>
<dbReference type="GO" id="GO:0042277">
    <property type="term" value="F:peptide binding"/>
    <property type="evidence" value="ECO:0007669"/>
    <property type="project" value="TreeGrafter"/>
</dbReference>
<dbReference type="GO" id="GO:0005615">
    <property type="term" value="C:extracellular space"/>
    <property type="evidence" value="ECO:0007669"/>
    <property type="project" value="TreeGrafter"/>
</dbReference>
<dbReference type="PANTHER" id="PTHR11533">
    <property type="entry name" value="PROTEASE M1 ZINC METALLOPROTEASE"/>
    <property type="match status" value="1"/>
</dbReference>
<protein>
    <submittedName>
        <fullName evidence="15">Aminopeptidase N</fullName>
    </submittedName>
</protein>
<dbReference type="Proteomes" id="UP000314294">
    <property type="component" value="Unassembled WGS sequence"/>
</dbReference>
<dbReference type="GO" id="GO:0006508">
    <property type="term" value="P:proteolysis"/>
    <property type="evidence" value="ECO:0007669"/>
    <property type="project" value="UniProtKB-KW"/>
</dbReference>
<dbReference type="GO" id="GO:0005737">
    <property type="term" value="C:cytoplasm"/>
    <property type="evidence" value="ECO:0007669"/>
    <property type="project" value="TreeGrafter"/>
</dbReference>
<evidence type="ECO:0000256" key="4">
    <source>
        <dbReference type="ARBA" id="ARBA00022670"/>
    </source>
</evidence>
<comment type="caution">
    <text evidence="15">The sequence shown here is derived from an EMBL/GenBank/DDBJ whole genome shotgun (WGS) entry which is preliminary data.</text>
</comment>
<evidence type="ECO:0000256" key="11">
    <source>
        <dbReference type="ARBA" id="ARBA00023136"/>
    </source>
</evidence>
<keyword evidence="4" id="KW-0645">Protease</keyword>
<evidence type="ECO:0000256" key="8">
    <source>
        <dbReference type="ARBA" id="ARBA00022833"/>
    </source>
</evidence>
<dbReference type="Gene3D" id="1.10.390.10">
    <property type="entry name" value="Neutral Protease Domain 2"/>
    <property type="match status" value="1"/>
</dbReference>
<dbReference type="InterPro" id="IPR042097">
    <property type="entry name" value="Aminopeptidase_N-like_N_sf"/>
</dbReference>
<keyword evidence="16" id="KW-1185">Reference proteome</keyword>
<gene>
    <name evidence="15" type="primary">ANPEP_4</name>
    <name evidence="15" type="ORF">EYF80_062839</name>
</gene>
<evidence type="ECO:0000256" key="5">
    <source>
        <dbReference type="ARBA" id="ARBA00022692"/>
    </source>
</evidence>
<keyword evidence="10 13" id="KW-1133">Transmembrane helix</keyword>